<evidence type="ECO:0000313" key="1">
    <source>
        <dbReference type="EMBL" id="MBC9978996.1"/>
    </source>
</evidence>
<dbReference type="Proteomes" id="UP000639516">
    <property type="component" value="Unassembled WGS sequence"/>
</dbReference>
<name>A0ABR7U627_9BRAD</name>
<sequence length="75" mass="8680">MTLSEIGSVVGARWFAIAENRLTRVAREELQIFAFNRILGYLTLWSIRIRCFTFPDAFGAIAGRKVEDRFVERRA</sequence>
<accession>A0ABR7U627</accession>
<reference evidence="1 2" key="1">
    <citation type="journal article" date="2020" name="Arch. Microbiol.">
        <title>Bradyrhizobium campsiandrae sp. nov., a nitrogen-fixing bacterial strain isolated from a native leguminous tree from the Amazon adapted to flooded conditions.</title>
        <authorList>
            <person name="Cabral Michel D."/>
            <person name="Martins da Costa E."/>
            <person name="Azarias Guimaraes A."/>
            <person name="Soares de Carvalho T."/>
            <person name="Santos de Castro Caputo P."/>
            <person name="Willems A."/>
            <person name="de Souza Moreira F.M."/>
        </authorList>
    </citation>
    <scope>NUCLEOTIDE SEQUENCE [LARGE SCALE GENOMIC DNA]</scope>
    <source>
        <strain evidence="2">INPA 384B</strain>
    </source>
</reference>
<keyword evidence="2" id="KW-1185">Reference proteome</keyword>
<evidence type="ECO:0000313" key="2">
    <source>
        <dbReference type="Proteomes" id="UP000639516"/>
    </source>
</evidence>
<dbReference type="RefSeq" id="WP_188102997.1">
    <property type="nucleotide sequence ID" value="NZ_JAANIH010000030.1"/>
</dbReference>
<dbReference type="EMBL" id="JAATTO010000015">
    <property type="protein sequence ID" value="MBC9978996.1"/>
    <property type="molecule type" value="Genomic_DNA"/>
</dbReference>
<proteinExistence type="predicted"/>
<gene>
    <name evidence="1" type="ORF">HA482_12345</name>
</gene>
<comment type="caution">
    <text evidence="1">The sequence shown here is derived from an EMBL/GenBank/DDBJ whole genome shotgun (WGS) entry which is preliminary data.</text>
</comment>
<organism evidence="1 2">
    <name type="scientific">Bradyrhizobium campsiandrae</name>
    <dbReference type="NCBI Taxonomy" id="1729892"/>
    <lineage>
        <taxon>Bacteria</taxon>
        <taxon>Pseudomonadati</taxon>
        <taxon>Pseudomonadota</taxon>
        <taxon>Alphaproteobacteria</taxon>
        <taxon>Hyphomicrobiales</taxon>
        <taxon>Nitrobacteraceae</taxon>
        <taxon>Bradyrhizobium</taxon>
    </lineage>
</organism>
<protein>
    <submittedName>
        <fullName evidence="1">Uncharacterized protein</fullName>
    </submittedName>
</protein>